<sequence>MAWSWIDRYAALGGLALTLAALCGLVLVRPPQTGARPPLRARRAPALVGAAAALALASMAAAMAGHGGPVPWLALDGWADTWMRQHLTSAWRGPLVAFTQLGHVGVLLALGAAVLLALLWRRDWLHAGMWLVGTAGTGLWTRALKHAVARPRPEHGWVAESGHSFPSGHSAGTLALYALLAWLVLPQLRRAWRLPVALAAICVALAVGASRVLLRVHFASDVLAGWLLALAWLACVIVAVQWAQRRRGP</sequence>
<dbReference type="AlphaFoldDB" id="A0A2P1NGW1"/>
<keyword evidence="4" id="KW-1185">Reference proteome</keyword>
<dbReference type="SUPFAM" id="SSF48317">
    <property type="entry name" value="Acid phosphatase/Vanadium-dependent haloperoxidase"/>
    <property type="match status" value="1"/>
</dbReference>
<dbReference type="InterPro" id="IPR036938">
    <property type="entry name" value="PAP2/HPO_sf"/>
</dbReference>
<dbReference type="CDD" id="cd03392">
    <property type="entry name" value="PAP2_like_2"/>
    <property type="match status" value="1"/>
</dbReference>
<name>A0A2P1NGW1_9BURK</name>
<dbReference type="Pfam" id="PF01569">
    <property type="entry name" value="PAP2"/>
    <property type="match status" value="1"/>
</dbReference>
<evidence type="ECO:0000259" key="2">
    <source>
        <dbReference type="SMART" id="SM00014"/>
    </source>
</evidence>
<dbReference type="KEGG" id="melm:C7H73_00580"/>
<feature type="transmembrane region" description="Helical" evidence="1">
    <location>
        <begin position="164"/>
        <end position="185"/>
    </location>
</feature>
<organism evidence="3 4">
    <name type="scientific">Pulveribacter suum</name>
    <dbReference type="NCBI Taxonomy" id="2116657"/>
    <lineage>
        <taxon>Bacteria</taxon>
        <taxon>Pseudomonadati</taxon>
        <taxon>Pseudomonadota</taxon>
        <taxon>Betaproteobacteria</taxon>
        <taxon>Burkholderiales</taxon>
        <taxon>Comamonadaceae</taxon>
        <taxon>Pulveribacter</taxon>
    </lineage>
</organism>
<proteinExistence type="predicted"/>
<dbReference type="PANTHER" id="PTHR14969:SF13">
    <property type="entry name" value="AT30094P"/>
    <property type="match status" value="1"/>
</dbReference>
<feature type="transmembrane region" description="Helical" evidence="1">
    <location>
        <begin position="197"/>
        <end position="218"/>
    </location>
</feature>
<keyword evidence="1" id="KW-0812">Transmembrane</keyword>
<keyword evidence="1" id="KW-1133">Transmembrane helix</keyword>
<evidence type="ECO:0000313" key="4">
    <source>
        <dbReference type="Proteomes" id="UP000241829"/>
    </source>
</evidence>
<dbReference type="PANTHER" id="PTHR14969">
    <property type="entry name" value="SPHINGOSINE-1-PHOSPHATE PHOSPHOHYDROLASE"/>
    <property type="match status" value="1"/>
</dbReference>
<reference evidence="4" key="1">
    <citation type="submission" date="2018-03" db="EMBL/GenBank/DDBJ databases">
        <title>Genome sequencing of Melaminivora sp. strain SC2-7.</title>
        <authorList>
            <person name="Kim S.-J."/>
            <person name="Heo J."/>
            <person name="Ahn J.-H."/>
            <person name="Kwon S.-W."/>
        </authorList>
    </citation>
    <scope>NUCLEOTIDE SEQUENCE [LARGE SCALE GENOMIC DNA]</scope>
    <source>
        <strain evidence="4">SC2-7</strain>
    </source>
</reference>
<dbReference type="OrthoDB" id="9780918at2"/>
<feature type="transmembrane region" description="Helical" evidence="1">
    <location>
        <begin position="95"/>
        <end position="120"/>
    </location>
</feature>
<dbReference type="Proteomes" id="UP000241829">
    <property type="component" value="Chromosome"/>
</dbReference>
<feature type="transmembrane region" description="Helical" evidence="1">
    <location>
        <begin position="48"/>
        <end position="75"/>
    </location>
</feature>
<evidence type="ECO:0000313" key="3">
    <source>
        <dbReference type="EMBL" id="AVP56305.1"/>
    </source>
</evidence>
<keyword evidence="1" id="KW-0472">Membrane</keyword>
<dbReference type="SMART" id="SM00014">
    <property type="entry name" value="acidPPc"/>
    <property type="match status" value="1"/>
</dbReference>
<protein>
    <submittedName>
        <fullName evidence="3">Phosphoesterase PA-phosphatase</fullName>
    </submittedName>
</protein>
<dbReference type="Gene3D" id="1.20.144.10">
    <property type="entry name" value="Phosphatidic acid phosphatase type 2/haloperoxidase"/>
    <property type="match status" value="2"/>
</dbReference>
<feature type="transmembrane region" description="Helical" evidence="1">
    <location>
        <begin position="6"/>
        <end position="28"/>
    </location>
</feature>
<dbReference type="RefSeq" id="WP_106844867.1">
    <property type="nucleotide sequence ID" value="NZ_CP027792.1"/>
</dbReference>
<accession>A0A2P1NGW1</accession>
<gene>
    <name evidence="3" type="ORF">C7H73_00580</name>
</gene>
<evidence type="ECO:0000256" key="1">
    <source>
        <dbReference type="SAM" id="Phobius"/>
    </source>
</evidence>
<feature type="domain" description="Phosphatidic acid phosphatase type 2/haloperoxidase" evidence="2">
    <location>
        <begin position="127"/>
        <end position="237"/>
    </location>
</feature>
<dbReference type="InterPro" id="IPR000326">
    <property type="entry name" value="PAP2/HPO"/>
</dbReference>
<dbReference type="EMBL" id="CP027792">
    <property type="protein sequence ID" value="AVP56305.1"/>
    <property type="molecule type" value="Genomic_DNA"/>
</dbReference>
<feature type="transmembrane region" description="Helical" evidence="1">
    <location>
        <begin position="127"/>
        <end position="144"/>
    </location>
</feature>
<feature type="transmembrane region" description="Helical" evidence="1">
    <location>
        <begin position="224"/>
        <end position="243"/>
    </location>
</feature>